<proteinExistence type="predicted"/>
<dbReference type="GeneID" id="48925124"/>
<dbReference type="Pfam" id="PF19448">
    <property type="entry name" value="DUF5986"/>
    <property type="match status" value="1"/>
</dbReference>
<dbReference type="AlphaFoldDB" id="A0AB36X5C6"/>
<dbReference type="InterPro" id="IPR046028">
    <property type="entry name" value="DUF5986"/>
</dbReference>
<sequence>MKIDFKIIKRICRAMDYTLIQFRPVYQQAISEVNDNGIRSALWAKRADILTQDFESDESIKVLHIKRGNLWQIDPVADLDSGDLYVLMSRKNLKERIKEAKQKQFSPHYLYSLLIKNSYIKVKQPKEVSLFPLYSEETEKEHFAYRMEDCERILGNYQEKIKRIIVVAVDYEAEIAITAHAIVYDSNYNVADDIDVSDYLLPATHTITHTITGESSQESTTVPLVKFRQNKKIQKEDK</sequence>
<dbReference type="Proteomes" id="UP000234740">
    <property type="component" value="Unassembled WGS sequence"/>
</dbReference>
<organism evidence="1 2">
    <name type="scientific">Lactobacillus gasseri</name>
    <dbReference type="NCBI Taxonomy" id="1596"/>
    <lineage>
        <taxon>Bacteria</taxon>
        <taxon>Bacillati</taxon>
        <taxon>Bacillota</taxon>
        <taxon>Bacilli</taxon>
        <taxon>Lactobacillales</taxon>
        <taxon>Lactobacillaceae</taxon>
        <taxon>Lactobacillus</taxon>
    </lineage>
</organism>
<dbReference type="EMBL" id="PKKC01000001">
    <property type="protein sequence ID" value="PKZ91569.1"/>
    <property type="molecule type" value="Genomic_DNA"/>
</dbReference>
<accession>A0AB36X5C6</accession>
<comment type="caution">
    <text evidence="1">The sequence shown here is derived from an EMBL/GenBank/DDBJ whole genome shotgun (WGS) entry which is preliminary data.</text>
</comment>
<name>A0AB36X5C6_LACGS</name>
<reference evidence="1 2" key="1">
    <citation type="submission" date="2017-12" db="EMBL/GenBank/DDBJ databases">
        <title>Phylogenetic diversity of female urinary microbiome.</title>
        <authorList>
            <person name="Thomas-White K."/>
            <person name="Wolfe A.J."/>
        </authorList>
    </citation>
    <scope>NUCLEOTIDE SEQUENCE [LARGE SCALE GENOMIC DNA]</scope>
    <source>
        <strain evidence="1 2">UMB0099</strain>
    </source>
</reference>
<evidence type="ECO:0000313" key="2">
    <source>
        <dbReference type="Proteomes" id="UP000234740"/>
    </source>
</evidence>
<protein>
    <submittedName>
        <fullName evidence="1">Uncharacterized protein</fullName>
    </submittedName>
</protein>
<gene>
    <name evidence="1" type="ORF">CYJ86_03605</name>
</gene>
<evidence type="ECO:0000313" key="1">
    <source>
        <dbReference type="EMBL" id="PKZ91569.1"/>
    </source>
</evidence>
<dbReference type="RefSeq" id="WP_101890788.1">
    <property type="nucleotide sequence ID" value="NZ_PKKC01000001.1"/>
</dbReference>